<protein>
    <submittedName>
        <fullName evidence="3">Uncharacterized protein</fullName>
    </submittedName>
</protein>
<organism evidence="3 4">
    <name type="scientific">Streblomastix strix</name>
    <dbReference type="NCBI Taxonomy" id="222440"/>
    <lineage>
        <taxon>Eukaryota</taxon>
        <taxon>Metamonada</taxon>
        <taxon>Preaxostyla</taxon>
        <taxon>Oxymonadida</taxon>
        <taxon>Streblomastigidae</taxon>
        <taxon>Streblomastix</taxon>
    </lineage>
</organism>
<dbReference type="AlphaFoldDB" id="A0A5J4UM87"/>
<accession>A0A5J4UM87</accession>
<keyword evidence="2" id="KW-0812">Transmembrane</keyword>
<keyword evidence="2" id="KW-1133">Transmembrane helix</keyword>
<dbReference type="Proteomes" id="UP000324800">
    <property type="component" value="Unassembled WGS sequence"/>
</dbReference>
<feature type="region of interest" description="Disordered" evidence="1">
    <location>
        <begin position="256"/>
        <end position="304"/>
    </location>
</feature>
<keyword evidence="2" id="KW-0472">Membrane</keyword>
<gene>
    <name evidence="3" type="ORF">EZS28_033628</name>
</gene>
<feature type="transmembrane region" description="Helical" evidence="2">
    <location>
        <begin position="459"/>
        <end position="487"/>
    </location>
</feature>
<feature type="non-terminal residue" evidence="3">
    <location>
        <position position="1"/>
    </location>
</feature>
<feature type="compositionally biased region" description="Polar residues" evidence="1">
    <location>
        <begin position="258"/>
        <end position="304"/>
    </location>
</feature>
<evidence type="ECO:0000256" key="1">
    <source>
        <dbReference type="SAM" id="MobiDB-lite"/>
    </source>
</evidence>
<name>A0A5J4UM87_9EUKA</name>
<dbReference type="EMBL" id="SNRW01015007">
    <property type="protein sequence ID" value="KAA6370845.1"/>
    <property type="molecule type" value="Genomic_DNA"/>
</dbReference>
<sequence length="540" mass="62125">IALSGRISNCVFKQNQAGIFNGSVDNFVVGGGLAVFAVGKEEEMNEKQYRQQLKRKQMQKEWKDEDEFIQEYQQHNQKQKELYIDLQDISSNDVPFDFIISGGNFAQNIGSGFAAVGGKVTTQIGGMLFDTNYMIANGVNFGLNIACNDSKVRVESSNTFLLSDIIFFNDEQNVYDEFSINQEYYQSGINGKSKNENNYIEDSNQEYINDEEINFDDYSYNDEPDQYPFFYCADLTCSGFAQFIDNSLRRKKSEIAKNGTQTQISNSSMKDLKQQQTNNNYNQRSQQTTKVTQTSHSSNNNLTCSKFEPEKVTLDLKSIHSWGKDELMKLPQFSFKGDFITAFNPLVFITTNQDRTPYNDTVKQQQEQIRKNMIMNMNMNINEQEDENGTEVTRIYQLQGINQAPNRIEVVLLKLVNDIYLTTFEVQGSIPNALYLYVTADGQQWVDHQFRVSIKNTQWLFYLIVIAAVFVGVFVLVFLLVGCVRGTEACNLWYRRRKYNRLLEQNYQEQIVGQNQSGGLGQGSTEETWLNIQQVQSYQR</sequence>
<evidence type="ECO:0000313" key="4">
    <source>
        <dbReference type="Proteomes" id="UP000324800"/>
    </source>
</evidence>
<reference evidence="3 4" key="1">
    <citation type="submission" date="2019-03" db="EMBL/GenBank/DDBJ databases">
        <title>Single cell metagenomics reveals metabolic interactions within the superorganism composed of flagellate Streblomastix strix and complex community of Bacteroidetes bacteria on its surface.</title>
        <authorList>
            <person name="Treitli S.C."/>
            <person name="Kolisko M."/>
            <person name="Husnik F."/>
            <person name="Keeling P."/>
            <person name="Hampl V."/>
        </authorList>
    </citation>
    <scope>NUCLEOTIDE SEQUENCE [LARGE SCALE GENOMIC DNA]</scope>
    <source>
        <strain evidence="3">ST1C</strain>
    </source>
</reference>
<evidence type="ECO:0000256" key="2">
    <source>
        <dbReference type="SAM" id="Phobius"/>
    </source>
</evidence>
<evidence type="ECO:0000313" key="3">
    <source>
        <dbReference type="EMBL" id="KAA6370845.1"/>
    </source>
</evidence>
<comment type="caution">
    <text evidence="3">The sequence shown here is derived from an EMBL/GenBank/DDBJ whole genome shotgun (WGS) entry which is preliminary data.</text>
</comment>
<proteinExistence type="predicted"/>